<evidence type="ECO:0000256" key="2">
    <source>
        <dbReference type="ARBA" id="ARBA00022576"/>
    </source>
</evidence>
<gene>
    <name evidence="6" type="ORF">J2S63_000181</name>
</gene>
<evidence type="ECO:0000313" key="6">
    <source>
        <dbReference type="EMBL" id="MDR7360628.1"/>
    </source>
</evidence>
<keyword evidence="7" id="KW-1185">Reference proteome</keyword>
<dbReference type="EMBL" id="JAVDYG010000001">
    <property type="protein sequence ID" value="MDR7360628.1"/>
    <property type="molecule type" value="Genomic_DNA"/>
</dbReference>
<name>A0ABU2BSC8_9ACTN</name>
<dbReference type="CDD" id="cd00610">
    <property type="entry name" value="OAT_like"/>
    <property type="match status" value="1"/>
</dbReference>
<reference evidence="6 7" key="1">
    <citation type="submission" date="2023-07" db="EMBL/GenBank/DDBJ databases">
        <title>Sequencing the genomes of 1000 actinobacteria strains.</title>
        <authorList>
            <person name="Klenk H.-P."/>
        </authorList>
    </citation>
    <scope>NUCLEOTIDE SEQUENCE [LARGE SCALE GENOMIC DNA]</scope>
    <source>
        <strain evidence="6 7">DSM 19426</strain>
    </source>
</reference>
<dbReference type="Pfam" id="PF00202">
    <property type="entry name" value="Aminotran_3"/>
    <property type="match status" value="1"/>
</dbReference>
<comment type="cofactor">
    <cofactor evidence="1">
        <name>pyridoxal 5'-phosphate</name>
        <dbReference type="ChEBI" id="CHEBI:597326"/>
    </cofactor>
</comment>
<dbReference type="InterPro" id="IPR049704">
    <property type="entry name" value="Aminotrans_3_PPA_site"/>
</dbReference>
<evidence type="ECO:0000256" key="5">
    <source>
        <dbReference type="RuleBase" id="RU003560"/>
    </source>
</evidence>
<keyword evidence="4 5" id="KW-0663">Pyridoxal phosphate</keyword>
<dbReference type="Gene3D" id="3.40.640.10">
    <property type="entry name" value="Type I PLP-dependent aspartate aminotransferase-like (Major domain)"/>
    <property type="match status" value="1"/>
</dbReference>
<dbReference type="InterPro" id="IPR005814">
    <property type="entry name" value="Aminotrans_3"/>
</dbReference>
<organism evidence="6 7">
    <name type="scientific">Nocardioides marmoribigeumensis</name>
    <dbReference type="NCBI Taxonomy" id="433649"/>
    <lineage>
        <taxon>Bacteria</taxon>
        <taxon>Bacillati</taxon>
        <taxon>Actinomycetota</taxon>
        <taxon>Actinomycetes</taxon>
        <taxon>Propionibacteriales</taxon>
        <taxon>Nocardioidaceae</taxon>
        <taxon>Nocardioides</taxon>
    </lineage>
</organism>
<sequence>MNHLDRDLVLARYDQHVSSSLANIARMVSTPVETHAEGAHVHGSDGRTYLDCGGFGVFLLGHRHPKVVEAVHRQLDRNPLATRLFLNPELADAAAELASVSPAGLDKVFLTNSGAEATEVGIKLARLAGKGRVVATTGGFHGKTTGALSVTGRPQYRDPFGPLLPGVEFVAFGDLAALEAVIGPDTVVILEPVQAEGGVRVPPPGYLRAVRDLCTTRGALLVLDEIQTGLGRLGTWWGADREGVSPDVLLTGKILGGGVMPVGGVVATAEVFAPLDADPLLHSSTFAGSPLASAAVSATIGVLREEGLVERTAELGPHVLEMTRAAMEQHCPHLVTETRGEGLLVGVDLVTAEAATELLIALLDEGVIPSYSLNSSNVLRLTPPAVLTTDDLHRLESALDRAAATLGRTLRAAA</sequence>
<keyword evidence="2 6" id="KW-0032">Aminotransferase</keyword>
<evidence type="ECO:0000256" key="3">
    <source>
        <dbReference type="ARBA" id="ARBA00022679"/>
    </source>
</evidence>
<dbReference type="Gene3D" id="3.90.1150.10">
    <property type="entry name" value="Aspartate Aminotransferase, domain 1"/>
    <property type="match status" value="1"/>
</dbReference>
<dbReference type="GO" id="GO:0033094">
    <property type="term" value="F:putrescine--2-oxoglutarate transaminase activity"/>
    <property type="evidence" value="ECO:0007669"/>
    <property type="project" value="UniProtKB-EC"/>
</dbReference>
<accession>A0ABU2BSC8</accession>
<comment type="similarity">
    <text evidence="5">Belongs to the class-III pyridoxal-phosphate-dependent aminotransferase family.</text>
</comment>
<evidence type="ECO:0000256" key="4">
    <source>
        <dbReference type="ARBA" id="ARBA00022898"/>
    </source>
</evidence>
<dbReference type="PANTHER" id="PTHR11986:SF79">
    <property type="entry name" value="ACETYLORNITHINE AMINOTRANSFERASE, MITOCHONDRIAL"/>
    <property type="match status" value="1"/>
</dbReference>
<evidence type="ECO:0000313" key="7">
    <source>
        <dbReference type="Proteomes" id="UP001183648"/>
    </source>
</evidence>
<proteinExistence type="inferred from homology"/>
<comment type="caution">
    <text evidence="6">The sequence shown here is derived from an EMBL/GenBank/DDBJ whole genome shotgun (WGS) entry which is preliminary data.</text>
</comment>
<dbReference type="RefSeq" id="WP_310297370.1">
    <property type="nucleotide sequence ID" value="NZ_BAAAPS010000011.1"/>
</dbReference>
<keyword evidence="3 6" id="KW-0808">Transferase</keyword>
<protein>
    <submittedName>
        <fullName evidence="6">Putrescine aminotransferase</fullName>
        <ecNumber evidence="6">2.6.1.82</ecNumber>
    </submittedName>
</protein>
<dbReference type="Proteomes" id="UP001183648">
    <property type="component" value="Unassembled WGS sequence"/>
</dbReference>
<dbReference type="InterPro" id="IPR050103">
    <property type="entry name" value="Class-III_PLP-dep_AT"/>
</dbReference>
<dbReference type="PANTHER" id="PTHR11986">
    <property type="entry name" value="AMINOTRANSFERASE CLASS III"/>
    <property type="match status" value="1"/>
</dbReference>
<dbReference type="SUPFAM" id="SSF53383">
    <property type="entry name" value="PLP-dependent transferases"/>
    <property type="match status" value="1"/>
</dbReference>
<dbReference type="InterPro" id="IPR015422">
    <property type="entry name" value="PyrdxlP-dep_Trfase_small"/>
</dbReference>
<dbReference type="InterPro" id="IPR015421">
    <property type="entry name" value="PyrdxlP-dep_Trfase_major"/>
</dbReference>
<dbReference type="EC" id="2.6.1.82" evidence="6"/>
<dbReference type="InterPro" id="IPR015424">
    <property type="entry name" value="PyrdxlP-dep_Trfase"/>
</dbReference>
<dbReference type="PROSITE" id="PS00600">
    <property type="entry name" value="AA_TRANSFER_CLASS_3"/>
    <property type="match status" value="1"/>
</dbReference>
<dbReference type="PIRSF" id="PIRSF000521">
    <property type="entry name" value="Transaminase_4ab_Lys_Orn"/>
    <property type="match status" value="1"/>
</dbReference>
<evidence type="ECO:0000256" key="1">
    <source>
        <dbReference type="ARBA" id="ARBA00001933"/>
    </source>
</evidence>